<dbReference type="EMBL" id="CP106738">
    <property type="protein sequence ID" value="UXX83134.1"/>
    <property type="molecule type" value="Genomic_DNA"/>
</dbReference>
<dbReference type="Proteomes" id="UP001064087">
    <property type="component" value="Chromosome"/>
</dbReference>
<feature type="transmembrane region" description="Helical" evidence="1">
    <location>
        <begin position="161"/>
        <end position="177"/>
    </location>
</feature>
<keyword evidence="1" id="KW-0472">Membrane</keyword>
<protein>
    <recommendedName>
        <fullName evidence="4">TspO and MBR related proteins</fullName>
    </recommendedName>
</protein>
<reference evidence="2" key="1">
    <citation type="submission" date="2022-10" db="EMBL/GenBank/DDBJ databases">
        <title>Roseovarius pelagicus sp. nov., isolated from Arctic seawater.</title>
        <authorList>
            <person name="Hong Y.W."/>
            <person name="Hwang C.Y."/>
        </authorList>
    </citation>
    <scope>NUCLEOTIDE SEQUENCE</scope>
    <source>
        <strain evidence="2">HL-MP18</strain>
    </source>
</reference>
<sequence>MPYLVFLAALSFVASPLLTPGFGGFEPNQFPVPQNNPPAQPAGYAFAIWGLIYLWLVIATGFQMLWRKTAADWVSMRPALFASLAIGAFWLPVALVSPLGATVLIWAMQITAVLALCRCPDRDAAFASGPVGLYAGWLTAAASISLALIGAGWGFMTGTNAAILALAIALTVTLVVMTRRATAITYPVGVIWALIAVVVANWADGPQSVIWFATAGAVGIAAFATVTNYRRL</sequence>
<gene>
    <name evidence="2" type="ORF">N7U68_18980</name>
</gene>
<keyword evidence="3" id="KW-1185">Reference proteome</keyword>
<feature type="transmembrane region" description="Helical" evidence="1">
    <location>
        <begin position="78"/>
        <end position="97"/>
    </location>
</feature>
<organism evidence="2 3">
    <name type="scientific">Roseovarius pelagicus</name>
    <dbReference type="NCBI Taxonomy" id="2980108"/>
    <lineage>
        <taxon>Bacteria</taxon>
        <taxon>Pseudomonadati</taxon>
        <taxon>Pseudomonadota</taxon>
        <taxon>Alphaproteobacteria</taxon>
        <taxon>Rhodobacterales</taxon>
        <taxon>Roseobacteraceae</taxon>
        <taxon>Roseovarius</taxon>
    </lineage>
</organism>
<evidence type="ECO:0008006" key="4">
    <source>
        <dbReference type="Google" id="ProtNLM"/>
    </source>
</evidence>
<feature type="transmembrane region" description="Helical" evidence="1">
    <location>
        <begin position="103"/>
        <end position="119"/>
    </location>
</feature>
<evidence type="ECO:0000256" key="1">
    <source>
        <dbReference type="SAM" id="Phobius"/>
    </source>
</evidence>
<name>A0ABY6DAX3_9RHOB</name>
<evidence type="ECO:0000313" key="2">
    <source>
        <dbReference type="EMBL" id="UXX83134.1"/>
    </source>
</evidence>
<feature type="transmembrane region" description="Helical" evidence="1">
    <location>
        <begin position="47"/>
        <end position="66"/>
    </location>
</feature>
<keyword evidence="1" id="KW-1133">Transmembrane helix</keyword>
<dbReference type="RefSeq" id="WP_165192942.1">
    <property type="nucleotide sequence ID" value="NZ_CP106738.1"/>
</dbReference>
<proteinExistence type="predicted"/>
<feature type="transmembrane region" description="Helical" evidence="1">
    <location>
        <begin position="131"/>
        <end position="155"/>
    </location>
</feature>
<feature type="transmembrane region" description="Helical" evidence="1">
    <location>
        <begin position="184"/>
        <end position="203"/>
    </location>
</feature>
<accession>A0ABY6DAX3</accession>
<feature type="transmembrane region" description="Helical" evidence="1">
    <location>
        <begin position="209"/>
        <end position="229"/>
    </location>
</feature>
<keyword evidence="1" id="KW-0812">Transmembrane</keyword>
<evidence type="ECO:0000313" key="3">
    <source>
        <dbReference type="Proteomes" id="UP001064087"/>
    </source>
</evidence>